<dbReference type="GeneID" id="23862693"/>
<protein>
    <submittedName>
        <fullName evidence="2">Uncharacterized protein</fullName>
    </submittedName>
</protein>
<dbReference type="KEGG" id="tbg:TbgDal_VII4675"/>
<organism evidence="2 3">
    <name type="scientific">Trypanosoma brucei gambiense (strain MHOM/CI/86/DAL972)</name>
    <dbReference type="NCBI Taxonomy" id="679716"/>
    <lineage>
        <taxon>Eukaryota</taxon>
        <taxon>Discoba</taxon>
        <taxon>Euglenozoa</taxon>
        <taxon>Kinetoplastea</taxon>
        <taxon>Metakinetoplastina</taxon>
        <taxon>Trypanosomatida</taxon>
        <taxon>Trypanosomatidae</taxon>
        <taxon>Trypanosoma</taxon>
    </lineage>
</organism>
<keyword evidence="1" id="KW-0472">Membrane</keyword>
<dbReference type="Proteomes" id="UP000002316">
    <property type="component" value="Chromosome 7"/>
</dbReference>
<accession>C9ZT14</accession>
<keyword evidence="1" id="KW-1133">Transmembrane helix</keyword>
<gene>
    <name evidence="2" type="ORF">TbgDal_VII4675</name>
</gene>
<evidence type="ECO:0000313" key="3">
    <source>
        <dbReference type="Proteomes" id="UP000002316"/>
    </source>
</evidence>
<dbReference type="EMBL" id="FN554970">
    <property type="protein sequence ID" value="CBH12549.1"/>
    <property type="molecule type" value="Genomic_DNA"/>
</dbReference>
<proteinExistence type="predicted"/>
<sequence length="112" mass="12728">MGSLVEDGEEHARVSAHVLMCFDNVEGKKKKRKMRRVMGGVRRRHDLWRVPALGSISCIGFISFSLFLFIKKCTRTQSHAQLFASVACYSPTILFFLCVFCSCNFHLPLLSL</sequence>
<reference evidence="3" key="1">
    <citation type="journal article" date="2010" name="PLoS Negl. Trop. Dis.">
        <title>The genome sequence of Trypanosoma brucei gambiense, causative agent of chronic human african trypanosomiasis.</title>
        <authorList>
            <person name="Jackson A.P."/>
            <person name="Sanders M."/>
            <person name="Berry A."/>
            <person name="McQuillan J."/>
            <person name="Aslett M.A."/>
            <person name="Quail M.A."/>
            <person name="Chukualim B."/>
            <person name="Capewell P."/>
            <person name="MacLeod A."/>
            <person name="Melville S.E."/>
            <person name="Gibson W."/>
            <person name="Barry J.D."/>
            <person name="Berriman M."/>
            <person name="Hertz-Fowler C."/>
        </authorList>
    </citation>
    <scope>NUCLEOTIDE SEQUENCE [LARGE SCALE GENOMIC DNA]</scope>
    <source>
        <strain evidence="3">MHOM/CI/86/DAL972</strain>
    </source>
</reference>
<keyword evidence="1" id="KW-0812">Transmembrane</keyword>
<evidence type="ECO:0000313" key="2">
    <source>
        <dbReference type="EMBL" id="CBH12549.1"/>
    </source>
</evidence>
<evidence type="ECO:0000256" key="1">
    <source>
        <dbReference type="SAM" id="Phobius"/>
    </source>
</evidence>
<dbReference type="RefSeq" id="XP_011774829.1">
    <property type="nucleotide sequence ID" value="XM_011776527.1"/>
</dbReference>
<dbReference type="AlphaFoldDB" id="C9ZT14"/>
<feature type="transmembrane region" description="Helical" evidence="1">
    <location>
        <begin position="48"/>
        <end position="70"/>
    </location>
</feature>
<feature type="transmembrane region" description="Helical" evidence="1">
    <location>
        <begin position="82"/>
        <end position="107"/>
    </location>
</feature>
<name>C9ZT14_TRYB9</name>